<proteinExistence type="predicted"/>
<dbReference type="VEuPathDB" id="FungiDB:HCDG_05575"/>
<dbReference type="EMBL" id="GG692427">
    <property type="protein sequence ID" value="EER40178.1"/>
    <property type="molecule type" value="Genomic_DNA"/>
</dbReference>
<dbReference type="Proteomes" id="UP000002624">
    <property type="component" value="Unassembled WGS sequence"/>
</dbReference>
<protein>
    <submittedName>
        <fullName evidence="1">Uncharacterized protein</fullName>
    </submittedName>
</protein>
<accession>C6HH94</accession>
<evidence type="ECO:0000313" key="2">
    <source>
        <dbReference type="Proteomes" id="UP000002624"/>
    </source>
</evidence>
<dbReference type="HOGENOM" id="CLU_2605484_0_0_1"/>
<reference evidence="2" key="1">
    <citation type="submission" date="2009-05" db="EMBL/GenBank/DDBJ databases">
        <title>The genome sequence of Ajellomyces capsulatus strain H143.</title>
        <authorList>
            <person name="Champion M."/>
            <person name="Cuomo C.A."/>
            <person name="Ma L.-J."/>
            <person name="Henn M.R."/>
            <person name="Sil A."/>
            <person name="Goldman B."/>
            <person name="Young S.K."/>
            <person name="Kodira C.D."/>
            <person name="Zeng Q."/>
            <person name="Koehrsen M."/>
            <person name="Alvarado L."/>
            <person name="Berlin A.M."/>
            <person name="Borenstein D."/>
            <person name="Chen Z."/>
            <person name="Engels R."/>
            <person name="Freedman E."/>
            <person name="Gellesch M."/>
            <person name="Goldberg J."/>
            <person name="Griggs A."/>
            <person name="Gujja S."/>
            <person name="Heiman D.I."/>
            <person name="Hepburn T.A."/>
            <person name="Howarth C."/>
            <person name="Jen D."/>
            <person name="Larson L."/>
            <person name="Lewis B."/>
            <person name="Mehta T."/>
            <person name="Park D."/>
            <person name="Pearson M."/>
            <person name="Roberts A."/>
            <person name="Saif S."/>
            <person name="Shea T.D."/>
            <person name="Shenoy N."/>
            <person name="Sisk P."/>
            <person name="Stolte C."/>
            <person name="Sykes S."/>
            <person name="Walk T."/>
            <person name="White J."/>
            <person name="Yandava C."/>
            <person name="Klein B."/>
            <person name="McEwen J.G."/>
            <person name="Puccia R."/>
            <person name="Goldman G.H."/>
            <person name="Felipe M.S."/>
            <person name="Nino-Vega G."/>
            <person name="San-Blas G."/>
            <person name="Taylor J.W."/>
            <person name="Mendoza L."/>
            <person name="Galagan J.E."/>
            <person name="Nusbaum C."/>
            <person name="Birren B.W."/>
        </authorList>
    </citation>
    <scope>NUCLEOTIDE SEQUENCE [LARGE SCALE GENOMIC DNA]</scope>
    <source>
        <strain evidence="2">H143</strain>
    </source>
</reference>
<name>C6HH94_AJECH</name>
<sequence>MYEEAIKRKEGWLSNLMSSHKSVQHLVVNQTFAFELLSLVPDQGRSRHGGTLLSPLVAYENRSRNLRAYARRSVAALSD</sequence>
<dbReference type="AlphaFoldDB" id="C6HH94"/>
<gene>
    <name evidence="1" type="ORF">HCDG_05575</name>
</gene>
<evidence type="ECO:0000313" key="1">
    <source>
        <dbReference type="EMBL" id="EER40178.1"/>
    </source>
</evidence>
<organism evidence="1 2">
    <name type="scientific">Ajellomyces capsulatus (strain H143)</name>
    <name type="common">Darling's disease fungus</name>
    <name type="synonym">Histoplasma capsulatum</name>
    <dbReference type="NCBI Taxonomy" id="544712"/>
    <lineage>
        <taxon>Eukaryota</taxon>
        <taxon>Fungi</taxon>
        <taxon>Dikarya</taxon>
        <taxon>Ascomycota</taxon>
        <taxon>Pezizomycotina</taxon>
        <taxon>Eurotiomycetes</taxon>
        <taxon>Eurotiomycetidae</taxon>
        <taxon>Onygenales</taxon>
        <taxon>Ajellomycetaceae</taxon>
        <taxon>Histoplasma</taxon>
    </lineage>
</organism>